<dbReference type="OrthoDB" id="2563191at2759"/>
<dbReference type="AlphaFoldDB" id="A0A8H5GFK6"/>
<feature type="compositionally biased region" description="Low complexity" evidence="2">
    <location>
        <begin position="659"/>
        <end position="676"/>
    </location>
</feature>
<feature type="region of interest" description="Disordered" evidence="2">
    <location>
        <begin position="148"/>
        <end position="194"/>
    </location>
</feature>
<dbReference type="EMBL" id="JAACJO010000001">
    <property type="protein sequence ID" value="KAF5363933.1"/>
    <property type="molecule type" value="Genomic_DNA"/>
</dbReference>
<feature type="compositionally biased region" description="Acidic residues" evidence="2">
    <location>
        <begin position="589"/>
        <end position="598"/>
    </location>
</feature>
<comment type="caution">
    <text evidence="3">The sequence shown here is derived from an EMBL/GenBank/DDBJ whole genome shotgun (WGS) entry which is preliminary data.</text>
</comment>
<proteinExistence type="predicted"/>
<feature type="region of interest" description="Disordered" evidence="2">
    <location>
        <begin position="501"/>
        <end position="631"/>
    </location>
</feature>
<keyword evidence="1" id="KW-0175">Coiled coil</keyword>
<feature type="compositionally biased region" description="Low complexity" evidence="2">
    <location>
        <begin position="156"/>
        <end position="187"/>
    </location>
</feature>
<feature type="compositionally biased region" description="Acidic residues" evidence="2">
    <location>
        <begin position="709"/>
        <end position="718"/>
    </location>
</feature>
<gene>
    <name evidence="3" type="ORF">D9756_000273</name>
</gene>
<feature type="compositionally biased region" description="Low complexity" evidence="2">
    <location>
        <begin position="508"/>
        <end position="517"/>
    </location>
</feature>
<evidence type="ECO:0000256" key="2">
    <source>
        <dbReference type="SAM" id="MobiDB-lite"/>
    </source>
</evidence>
<feature type="compositionally biased region" description="Polar residues" evidence="2">
    <location>
        <begin position="420"/>
        <end position="437"/>
    </location>
</feature>
<evidence type="ECO:0000313" key="4">
    <source>
        <dbReference type="Proteomes" id="UP000559027"/>
    </source>
</evidence>
<organism evidence="3 4">
    <name type="scientific">Leucocoprinus leucothites</name>
    <dbReference type="NCBI Taxonomy" id="201217"/>
    <lineage>
        <taxon>Eukaryota</taxon>
        <taxon>Fungi</taxon>
        <taxon>Dikarya</taxon>
        <taxon>Basidiomycota</taxon>
        <taxon>Agaricomycotina</taxon>
        <taxon>Agaricomycetes</taxon>
        <taxon>Agaricomycetidae</taxon>
        <taxon>Agaricales</taxon>
        <taxon>Agaricineae</taxon>
        <taxon>Agaricaceae</taxon>
        <taxon>Leucocoprinus</taxon>
    </lineage>
</organism>
<feature type="compositionally biased region" description="Basic residues" evidence="2">
    <location>
        <begin position="449"/>
        <end position="458"/>
    </location>
</feature>
<feature type="compositionally biased region" description="Basic and acidic residues" evidence="2">
    <location>
        <begin position="690"/>
        <end position="699"/>
    </location>
</feature>
<feature type="compositionally biased region" description="Basic and acidic residues" evidence="2">
    <location>
        <begin position="398"/>
        <end position="413"/>
    </location>
</feature>
<feature type="compositionally biased region" description="Basic and acidic residues" evidence="2">
    <location>
        <begin position="459"/>
        <end position="471"/>
    </location>
</feature>
<evidence type="ECO:0000256" key="1">
    <source>
        <dbReference type="SAM" id="Coils"/>
    </source>
</evidence>
<feature type="compositionally biased region" description="Basic and acidic residues" evidence="2">
    <location>
        <begin position="438"/>
        <end position="448"/>
    </location>
</feature>
<feature type="compositionally biased region" description="Polar residues" evidence="2">
    <location>
        <begin position="472"/>
        <end position="482"/>
    </location>
</feature>
<protein>
    <submittedName>
        <fullName evidence="3">Uncharacterized protein</fullName>
    </submittedName>
</protein>
<sequence>MASPAVEFSPQVFACKCLNVRLKSTPTESAPPESSSDSGFSKIHVGEDGVQVAHPQLTLRVKSRGEPIPGSPRWSRFTTLTCLVCDLAVYRVHQVISSEVEAKDLPLLPSDDWVEQEILKSPNGWIESGETIARTASSKEYSSLFSLVLPPPPETTPTSPTTWISPESTASSTPTPATPESYLSRLPPLLPPPPFTPSHPAFLHILSVAEQDSQNIRETANQELDRIVRAKADEVKEKEAELKAQLERLWLKFKHGQEKIQQERPHAPSSSALWSSPARTNDHRSNGVKAPVAIPGFNPISVTAPPQTTPPPPRKSWLSQSLAESSHIHRAMGDRNSHATNNSEGASVRSESPTLVPHSANEREITSVLHFGRRVDDNINTAVSYRYFLNLEEEMARHKKEPESEATPDHDETMGMVGPSQPTANGRNSQTSATNGDTKGKDKEENRKKELKSKSKHVHFNDAHSPAKETKGSTSRKSQGSTKPDPGEMVFLIDDDVAGVEAQPGEVLPSLPLLDPPAAHQRTRKTRPQHSAGLSTSFSALRPASLPAPSHMRSGGPLNHDAYTNIMQSLPRSGPVSKAINGKDKEDTTDQDTSEDTTDSSPRPTSDSDTDSEDYGGEYHHHNRYGIPGSLPINIVSHIRPREVLSLASYQQKPSVERPQQAVAAATAPTGGAPVQEPKKPTASAMRKATYAERDRSRLLDPGNLDFVAEVDEEDEEEQKDKKGVAQSVDGERGRHHALRILQARAELPEEGMWRSLAS</sequence>
<reference evidence="3 4" key="1">
    <citation type="journal article" date="2020" name="ISME J.">
        <title>Uncovering the hidden diversity of litter-decomposition mechanisms in mushroom-forming fungi.</title>
        <authorList>
            <person name="Floudas D."/>
            <person name="Bentzer J."/>
            <person name="Ahren D."/>
            <person name="Johansson T."/>
            <person name="Persson P."/>
            <person name="Tunlid A."/>
        </authorList>
    </citation>
    <scope>NUCLEOTIDE SEQUENCE [LARGE SCALE GENOMIC DNA]</scope>
    <source>
        <strain evidence="3 4">CBS 146.42</strain>
    </source>
</reference>
<feature type="compositionally biased region" description="Low complexity" evidence="2">
    <location>
        <begin position="267"/>
        <end position="278"/>
    </location>
</feature>
<name>A0A8H5GFK6_9AGAR</name>
<feature type="region of interest" description="Disordered" evidence="2">
    <location>
        <begin position="650"/>
        <end position="736"/>
    </location>
</feature>
<feature type="coiled-coil region" evidence="1">
    <location>
        <begin position="221"/>
        <end position="248"/>
    </location>
</feature>
<dbReference type="Proteomes" id="UP000559027">
    <property type="component" value="Unassembled WGS sequence"/>
</dbReference>
<evidence type="ECO:0000313" key="3">
    <source>
        <dbReference type="EMBL" id="KAF5363933.1"/>
    </source>
</evidence>
<feature type="compositionally biased region" description="Polar residues" evidence="2">
    <location>
        <begin position="338"/>
        <end position="353"/>
    </location>
</feature>
<keyword evidence="4" id="KW-1185">Reference proteome</keyword>
<feature type="compositionally biased region" description="Basic and acidic residues" evidence="2">
    <location>
        <begin position="257"/>
        <end position="266"/>
    </location>
</feature>
<feature type="region of interest" description="Disordered" evidence="2">
    <location>
        <begin position="257"/>
        <end position="361"/>
    </location>
</feature>
<feature type="region of interest" description="Disordered" evidence="2">
    <location>
        <begin position="398"/>
        <end position="489"/>
    </location>
</feature>
<accession>A0A8H5GFK6</accession>